<evidence type="ECO:0000256" key="1">
    <source>
        <dbReference type="ARBA" id="ARBA00001974"/>
    </source>
</evidence>
<dbReference type="InterPro" id="IPR003953">
    <property type="entry name" value="FAD-dep_OxRdtase_2_FAD-bd"/>
</dbReference>
<dbReference type="FunFam" id="1.20.58.100:FF:000002">
    <property type="entry name" value="L-aspartate oxidase"/>
    <property type="match status" value="1"/>
</dbReference>
<dbReference type="GO" id="GO:0005737">
    <property type="term" value="C:cytoplasm"/>
    <property type="evidence" value="ECO:0007669"/>
    <property type="project" value="UniProtKB-SubCell"/>
</dbReference>
<accession>A0A450VEG1</accession>
<evidence type="ECO:0000256" key="14">
    <source>
        <dbReference type="SAM" id="Coils"/>
    </source>
</evidence>
<keyword evidence="6 13" id="KW-0285">Flavoprotein</keyword>
<dbReference type="InterPro" id="IPR015939">
    <property type="entry name" value="Fum_Rdtase/Succ_DH_flav-like_C"/>
</dbReference>
<proteinExistence type="inferred from homology"/>
<dbReference type="PRINTS" id="PR00368">
    <property type="entry name" value="FADPNR"/>
</dbReference>
<dbReference type="EMBL" id="CAADFJ010000304">
    <property type="protein sequence ID" value="VFK05817.1"/>
    <property type="molecule type" value="Genomic_DNA"/>
</dbReference>
<dbReference type="EMBL" id="CAADFG010000310">
    <property type="protein sequence ID" value="VFK03199.1"/>
    <property type="molecule type" value="Genomic_DNA"/>
</dbReference>
<protein>
    <recommendedName>
        <fullName evidence="5 11">L-aspartate oxidase</fullName>
        <ecNumber evidence="4 11">1.4.3.16</ecNumber>
    </recommendedName>
</protein>
<evidence type="ECO:0000256" key="13">
    <source>
        <dbReference type="RuleBase" id="RU362049"/>
    </source>
</evidence>
<name>A0A450VEG1_9GAMM</name>
<evidence type="ECO:0000256" key="9">
    <source>
        <dbReference type="ARBA" id="ARBA00023002"/>
    </source>
</evidence>
<dbReference type="SUPFAM" id="SSF51905">
    <property type="entry name" value="FAD/NAD(P)-binding domain"/>
    <property type="match status" value="1"/>
</dbReference>
<dbReference type="SUPFAM" id="SSF46977">
    <property type="entry name" value="Succinate dehydrogenase/fumarate reductase flavoprotein C-terminal domain"/>
    <property type="match status" value="1"/>
</dbReference>
<dbReference type="PANTHER" id="PTHR42716">
    <property type="entry name" value="L-ASPARTATE OXIDASE"/>
    <property type="match status" value="1"/>
</dbReference>
<evidence type="ECO:0000256" key="12">
    <source>
        <dbReference type="PIRSR" id="PIRSR000171-1"/>
    </source>
</evidence>
<dbReference type="Gene3D" id="3.90.700.10">
    <property type="entry name" value="Succinate dehydrogenase/fumarate reductase flavoprotein, catalytic domain"/>
    <property type="match status" value="1"/>
</dbReference>
<dbReference type="EC" id="1.4.3.16" evidence="4 11"/>
<dbReference type="InterPro" id="IPR027477">
    <property type="entry name" value="Succ_DH/fumarate_Rdtase_cat_sf"/>
</dbReference>
<evidence type="ECO:0000259" key="15">
    <source>
        <dbReference type="Pfam" id="PF00890"/>
    </source>
</evidence>
<dbReference type="InterPro" id="IPR037099">
    <property type="entry name" value="Fum_R/Succ_DH_flav-like_C_sf"/>
</dbReference>
<evidence type="ECO:0000313" key="18">
    <source>
        <dbReference type="EMBL" id="VFK03199.1"/>
    </source>
</evidence>
<comment type="similarity">
    <text evidence="3 13">Belongs to the FAD-dependent oxidoreductase 2 family. NadB subfamily.</text>
</comment>
<keyword evidence="7 13" id="KW-0662">Pyridine nucleotide biosynthesis</keyword>
<evidence type="ECO:0000256" key="5">
    <source>
        <dbReference type="ARBA" id="ARBA00021901"/>
    </source>
</evidence>
<comment type="subcellular location">
    <subcellularLocation>
        <location evidence="13">Cytoplasm</location>
    </subcellularLocation>
</comment>
<dbReference type="NCBIfam" id="TIGR00551">
    <property type="entry name" value="nadB"/>
    <property type="match status" value="1"/>
</dbReference>
<evidence type="ECO:0000313" key="19">
    <source>
        <dbReference type="EMBL" id="VFK05817.1"/>
    </source>
</evidence>
<evidence type="ECO:0000256" key="8">
    <source>
        <dbReference type="ARBA" id="ARBA00022827"/>
    </source>
</evidence>
<dbReference type="GO" id="GO:0034628">
    <property type="term" value="P:'de novo' NAD+ biosynthetic process from L-aspartate"/>
    <property type="evidence" value="ECO:0007669"/>
    <property type="project" value="TreeGrafter"/>
</dbReference>
<feature type="domain" description="Fumarate reductase/succinate dehydrogenase flavoprotein-like C-terminal" evidence="16">
    <location>
        <begin position="439"/>
        <end position="536"/>
    </location>
</feature>
<evidence type="ECO:0000256" key="2">
    <source>
        <dbReference type="ARBA" id="ARBA00004950"/>
    </source>
</evidence>
<dbReference type="PANTHER" id="PTHR42716:SF2">
    <property type="entry name" value="L-ASPARTATE OXIDASE, CHLOROPLASTIC"/>
    <property type="match status" value="1"/>
</dbReference>
<dbReference type="Pfam" id="PF02910">
    <property type="entry name" value="Succ_DH_flav_C"/>
    <property type="match status" value="1"/>
</dbReference>
<evidence type="ECO:0000256" key="10">
    <source>
        <dbReference type="ARBA" id="ARBA00048305"/>
    </source>
</evidence>
<evidence type="ECO:0000256" key="4">
    <source>
        <dbReference type="ARBA" id="ARBA00012173"/>
    </source>
</evidence>
<feature type="coiled-coil region" evidence="14">
    <location>
        <begin position="450"/>
        <end position="477"/>
    </location>
</feature>
<evidence type="ECO:0000256" key="6">
    <source>
        <dbReference type="ARBA" id="ARBA00022630"/>
    </source>
</evidence>
<comment type="cofactor">
    <cofactor evidence="1 13">
        <name>FAD</name>
        <dbReference type="ChEBI" id="CHEBI:57692"/>
    </cofactor>
</comment>
<dbReference type="EMBL" id="CAADFI010000313">
    <property type="protein sequence ID" value="VFK02930.1"/>
    <property type="molecule type" value="Genomic_DNA"/>
</dbReference>
<dbReference type="Gene3D" id="3.50.50.60">
    <property type="entry name" value="FAD/NAD(P)-binding domain"/>
    <property type="match status" value="1"/>
</dbReference>
<dbReference type="UniPathway" id="UPA00253">
    <property type="reaction ID" value="UER00326"/>
</dbReference>
<dbReference type="NCBIfam" id="NF006567">
    <property type="entry name" value="PRK09077.1"/>
    <property type="match status" value="1"/>
</dbReference>
<evidence type="ECO:0000256" key="3">
    <source>
        <dbReference type="ARBA" id="ARBA00008562"/>
    </source>
</evidence>
<comment type="function">
    <text evidence="13">Catalyzes the oxidation of L-aspartate to iminoaspartate.</text>
</comment>
<evidence type="ECO:0000259" key="16">
    <source>
        <dbReference type="Pfam" id="PF02910"/>
    </source>
</evidence>
<feature type="domain" description="FAD-dependent oxidoreductase 2 FAD-binding" evidence="15">
    <location>
        <begin position="8"/>
        <end position="389"/>
    </location>
</feature>
<comment type="pathway">
    <text evidence="2 13">Cofactor biosynthesis; NAD(+) biosynthesis; iminoaspartate from L-aspartate (oxidase route): step 1/1.</text>
</comment>
<dbReference type="SUPFAM" id="SSF56425">
    <property type="entry name" value="Succinate dehydrogenase/fumarate reductase flavoprotein, catalytic domain"/>
    <property type="match status" value="1"/>
</dbReference>
<dbReference type="PIRSF" id="PIRSF000171">
    <property type="entry name" value="SDHA_APRA_LASPO"/>
    <property type="match status" value="1"/>
</dbReference>
<dbReference type="FunFam" id="3.90.700.10:FF:000002">
    <property type="entry name" value="L-aspartate oxidase"/>
    <property type="match status" value="1"/>
</dbReference>
<organism evidence="18">
    <name type="scientific">Candidatus Kentrum eta</name>
    <dbReference type="NCBI Taxonomy" id="2126337"/>
    <lineage>
        <taxon>Bacteria</taxon>
        <taxon>Pseudomonadati</taxon>
        <taxon>Pseudomonadota</taxon>
        <taxon>Gammaproteobacteria</taxon>
        <taxon>Candidatus Kentrum</taxon>
    </lineage>
</organism>
<evidence type="ECO:0000313" key="17">
    <source>
        <dbReference type="EMBL" id="VFK02930.1"/>
    </source>
</evidence>
<dbReference type="InterPro" id="IPR005288">
    <property type="entry name" value="NadB"/>
</dbReference>
<dbReference type="AlphaFoldDB" id="A0A450VEG1"/>
<dbReference type="Gene3D" id="1.20.58.100">
    <property type="entry name" value="Fumarate reductase/succinate dehydrogenase flavoprotein-like, C-terminal domain"/>
    <property type="match status" value="1"/>
</dbReference>
<dbReference type="GO" id="GO:0008734">
    <property type="term" value="F:L-aspartate oxidase activity"/>
    <property type="evidence" value="ECO:0007669"/>
    <property type="project" value="UniProtKB-UniRule"/>
</dbReference>
<dbReference type="InterPro" id="IPR036188">
    <property type="entry name" value="FAD/NAD-bd_sf"/>
</dbReference>
<keyword evidence="8 13" id="KW-0274">FAD</keyword>
<gene>
    <name evidence="18" type="ORF">BECKH772A_GA0070896_103103</name>
    <name evidence="17" type="ORF">BECKH772B_GA0070898_103133</name>
    <name evidence="19" type="ORF">BECKH772C_GA0070978_103043</name>
</gene>
<keyword evidence="14" id="KW-0175">Coiled coil</keyword>
<reference evidence="18" key="1">
    <citation type="submission" date="2019-02" db="EMBL/GenBank/DDBJ databases">
        <authorList>
            <person name="Gruber-Vodicka R. H."/>
            <person name="Seah K. B. B."/>
        </authorList>
    </citation>
    <scope>NUCLEOTIDE SEQUENCE</scope>
    <source>
        <strain evidence="19">BECK_SA2B12</strain>
        <strain evidence="18">BECK_SA2B15</strain>
        <strain evidence="17">BECK_SA2B20</strain>
    </source>
</reference>
<comment type="catalytic activity">
    <reaction evidence="10">
        <text>L-aspartate + O2 = iminosuccinate + H2O2</text>
        <dbReference type="Rhea" id="RHEA:25876"/>
        <dbReference type="ChEBI" id="CHEBI:15379"/>
        <dbReference type="ChEBI" id="CHEBI:16240"/>
        <dbReference type="ChEBI" id="CHEBI:29991"/>
        <dbReference type="ChEBI" id="CHEBI:77875"/>
        <dbReference type="EC" id="1.4.3.16"/>
    </reaction>
    <physiologicalReaction direction="left-to-right" evidence="10">
        <dbReference type="Rhea" id="RHEA:25877"/>
    </physiologicalReaction>
</comment>
<sequence length="546" mass="60406">MNQQHQSDVLIIGSGAAGLSAALYLAPYCKVSVLSKTALTESNTLYAQGGVSVVLHEEDSIDSHVDDTLRAGGGLCDPDIVRFVVERGRACIRTLIELGVDFTTTEGSGGTSRYHLTREGGHSHRRVIHAADATGRAIENTLAARVRAHPNIALFESHLALDIITGEKLGSGDNRCYGAYVLDRRKRRVEPFGARAVVLATGGAGKVYRYTSNPDVATGDGIAMAWRIGCRVANMEFIQFHPTCLYHPLTTSFLITESMRGEGGKLCSPDGEYFMGRFDPCGELAPRDIVARAIDHEMKRLGAECVYLDMTTRSPEFIRDHFPTVYARCKELGYDITQAPIPVVPAAHYTCGGVVTDRWGRTDLRGLYAVGEVASTGLHGANRMASNSLLECLVFARSASDHIKDTLAHCPVPVLLREWDESRVTDSDEEVVVSHNWGELRRFMWNYVGIVRSTKRLQRARHRVDLLQDEIAEYYGNFRVSGNLIELRNLVVCADLIIRSALVRKESRGLHYSLDYPEPDETRPPGNTVLVPENWARRDMAVDALY</sequence>
<evidence type="ECO:0000256" key="11">
    <source>
        <dbReference type="NCBIfam" id="TIGR00551"/>
    </source>
</evidence>
<evidence type="ECO:0000256" key="7">
    <source>
        <dbReference type="ARBA" id="ARBA00022642"/>
    </source>
</evidence>
<feature type="active site" description="Proton acceptor" evidence="12">
    <location>
        <position position="287"/>
    </location>
</feature>
<keyword evidence="9 13" id="KW-0560">Oxidoreductase</keyword>
<dbReference type="Pfam" id="PF00890">
    <property type="entry name" value="FAD_binding_2"/>
    <property type="match status" value="1"/>
</dbReference>
<dbReference type="PRINTS" id="PR00411">
    <property type="entry name" value="PNDRDTASEI"/>
</dbReference>